<proteinExistence type="predicted"/>
<comment type="caution">
    <text evidence="1">The sequence shown here is derived from an EMBL/GenBank/DDBJ whole genome shotgun (WGS) entry which is preliminary data.</text>
</comment>
<gene>
    <name evidence="1" type="ORF">LCGC14_0181950</name>
</gene>
<reference evidence="1" key="1">
    <citation type="journal article" date="2015" name="Nature">
        <title>Complex archaea that bridge the gap between prokaryotes and eukaryotes.</title>
        <authorList>
            <person name="Spang A."/>
            <person name="Saw J.H."/>
            <person name="Jorgensen S.L."/>
            <person name="Zaremba-Niedzwiedzka K."/>
            <person name="Martijn J."/>
            <person name="Lind A.E."/>
            <person name="van Eijk R."/>
            <person name="Schleper C."/>
            <person name="Guy L."/>
            <person name="Ettema T.J."/>
        </authorList>
    </citation>
    <scope>NUCLEOTIDE SEQUENCE</scope>
</reference>
<accession>A0A0F9X829</accession>
<name>A0A0F9X829_9ZZZZ</name>
<dbReference type="AlphaFoldDB" id="A0A0F9X829"/>
<protein>
    <submittedName>
        <fullName evidence="1">Uncharacterized protein</fullName>
    </submittedName>
</protein>
<dbReference type="EMBL" id="LAZR01000073">
    <property type="protein sequence ID" value="KKN95126.1"/>
    <property type="molecule type" value="Genomic_DNA"/>
</dbReference>
<organism evidence="1">
    <name type="scientific">marine sediment metagenome</name>
    <dbReference type="NCBI Taxonomy" id="412755"/>
    <lineage>
        <taxon>unclassified sequences</taxon>
        <taxon>metagenomes</taxon>
        <taxon>ecological metagenomes</taxon>
    </lineage>
</organism>
<evidence type="ECO:0000313" key="1">
    <source>
        <dbReference type="EMBL" id="KKN95126.1"/>
    </source>
</evidence>
<sequence>MTSLLDNLETFSLHLAYKGPDPAKHRSLYLSVGEPPETLPEACLDIRLSREQAAVLVGALAGNGVLERGQLLRWARLGIPQGPHYALSIVDATGYYYFGYIPLETDSPGMRRPALEQFQSLRAGLVGEAAEAIDQLVQALASDQEQPEASDLQSMGPPTLTRTAIASLLDHLETFRFSLTYKGPDPEKHRSLYLSVAPPPETLPETWLKAELTVEQAAALIGYLACDVFYRGSINRAKRLRSPIGPHYIVTATNGRRDAYFEFIPWTTEPYRWHGDERPRTLEQFIFLRGGLIGDAAEAIDALLRALAPEQEWRIGMDPGYWVKPVPATQEAVASLKDSLETFNVYFEHHGGDYLEHHGGHSRHKSLYLSVAEPPETLPADCLKVRISRKQAIAVIESLAETDYFYRATLFRVRGMRGAGGRFYFQRVSDGQGDDYFTFIVGSDEPDGWRPPGPEKFHAVRRALTGNAAEAMDELLDALAPSQENSPGH</sequence>